<evidence type="ECO:0000256" key="1">
    <source>
        <dbReference type="ARBA" id="ARBA00004604"/>
    </source>
</evidence>
<keyword evidence="3" id="KW-0240">DNA-directed RNA polymerase</keyword>
<dbReference type="STRING" id="27334.A0A0A2IXZ5"/>
<dbReference type="GO" id="GO:0006351">
    <property type="term" value="P:DNA-templated transcription"/>
    <property type="evidence" value="ECO:0007669"/>
    <property type="project" value="InterPro"/>
</dbReference>
<dbReference type="GO" id="GO:0003677">
    <property type="term" value="F:DNA binding"/>
    <property type="evidence" value="ECO:0007669"/>
    <property type="project" value="InterPro"/>
</dbReference>
<protein>
    <recommendedName>
        <fullName evidence="9">RNA polymerase I associated factor, A49-like protein</fullName>
    </recommendedName>
</protein>
<sequence length="567" mass="61726">MTLIVLNVPIDISLTFYVRQYFFVRKPMDSPPAWSPLVKFSARQVQTFYFTALKPILESYDLLSLVFNAIMPSNKTENKRKRSADNDRPSKKPTLDQLPPLAASVVEDKSELAPVIANTPGLQSSKSLRWNPYIKSRANVSKSAASTRNPGIVSSEMLLQSSDHAKLDFVGREGTGDDTDSQVKHYVAVIDPERKTWKVVEVRRATLRGAVRSRKPEEDSDEEMNTMRAQRTALTNTFGTKQSRKAVQSMAENAQLSNAPTGAVPQAGAALISSLPANTASGLAKALAMQAEVQAAKPLPTPNLAVSHPSDVYTIETLVPGSHSTLSQLNGVDEWKSQVEAGLGVTTVSRYVSNRVGAVVNSDNTTHLQVLRFIQLLIEFGRCLKHAGANAKGGGPGSKRLPPREDLRRILSNTTGSAVAKPKPGAAPEPASTDLLPESVIDAVRRRFAPSGGYVSKNDFTLLHTTICALSLHIPPQPARDGGSSSLGGNAPNELATDPSDLRDDLRLDPNTIHQYFRELGCRIDKPRETEFAKWNIKGGRAEAHARRVARLRVPVEFPKVSRGGRK</sequence>
<dbReference type="EMBL" id="JQFZ01000018">
    <property type="protein sequence ID" value="KGO62936.1"/>
    <property type="molecule type" value="Genomic_DNA"/>
</dbReference>
<dbReference type="InterPro" id="IPR009668">
    <property type="entry name" value="RNA_pol-assoc_fac_A49-like"/>
</dbReference>
<dbReference type="RefSeq" id="XP_016603436.1">
    <property type="nucleotide sequence ID" value="XM_016741734.1"/>
</dbReference>
<feature type="region of interest" description="Disordered" evidence="6">
    <location>
        <begin position="478"/>
        <end position="505"/>
    </location>
</feature>
<dbReference type="GO" id="GO:0005730">
    <property type="term" value="C:nucleolus"/>
    <property type="evidence" value="ECO:0007669"/>
    <property type="project" value="UniProtKB-SubCell"/>
</dbReference>
<evidence type="ECO:0000313" key="8">
    <source>
        <dbReference type="Proteomes" id="UP000030143"/>
    </source>
</evidence>
<proteinExistence type="inferred from homology"/>
<dbReference type="AlphaFoldDB" id="A0A0A2IXZ5"/>
<keyword evidence="5" id="KW-0539">Nucleus</keyword>
<feature type="compositionally biased region" description="Basic and acidic residues" evidence="6">
    <location>
        <begin position="83"/>
        <end position="94"/>
    </location>
</feature>
<feature type="compositionally biased region" description="Low complexity" evidence="6">
    <location>
        <begin position="416"/>
        <end position="432"/>
    </location>
</feature>
<comment type="subcellular location">
    <subcellularLocation>
        <location evidence="1">Nucleus</location>
        <location evidence="1">Nucleolus</location>
    </subcellularLocation>
</comment>
<evidence type="ECO:0000256" key="5">
    <source>
        <dbReference type="ARBA" id="ARBA00023242"/>
    </source>
</evidence>
<keyword evidence="4" id="KW-0804">Transcription</keyword>
<keyword evidence="8" id="KW-1185">Reference proteome</keyword>
<reference evidence="7 8" key="1">
    <citation type="journal article" date="2015" name="Mol. Plant Microbe Interact.">
        <title>Genome, transcriptome, and functional analyses of Penicillium expansum provide new insights into secondary metabolism and pathogenicity.</title>
        <authorList>
            <person name="Ballester A.R."/>
            <person name="Marcet-Houben M."/>
            <person name="Levin E."/>
            <person name="Sela N."/>
            <person name="Selma-Lazaro C."/>
            <person name="Carmona L."/>
            <person name="Wisniewski M."/>
            <person name="Droby S."/>
            <person name="Gonzalez-Candelas L."/>
            <person name="Gabaldon T."/>
        </authorList>
    </citation>
    <scope>NUCLEOTIDE SEQUENCE [LARGE SCALE GENOMIC DNA]</scope>
    <source>
        <strain evidence="7 8">MD-8</strain>
    </source>
</reference>
<evidence type="ECO:0000313" key="7">
    <source>
        <dbReference type="EMBL" id="KGO62936.1"/>
    </source>
</evidence>
<accession>A0A0A2IXZ5</accession>
<dbReference type="OrthoDB" id="532500at2759"/>
<dbReference type="HOGENOM" id="CLU_034953_1_1_1"/>
<dbReference type="Pfam" id="PF06870">
    <property type="entry name" value="RNA_pol_I_A49"/>
    <property type="match status" value="1"/>
</dbReference>
<dbReference type="Proteomes" id="UP000030143">
    <property type="component" value="Unassembled WGS sequence"/>
</dbReference>
<organism evidence="7 8">
    <name type="scientific">Penicillium expansum</name>
    <name type="common">Blue mold rot fungus</name>
    <dbReference type="NCBI Taxonomy" id="27334"/>
    <lineage>
        <taxon>Eukaryota</taxon>
        <taxon>Fungi</taxon>
        <taxon>Dikarya</taxon>
        <taxon>Ascomycota</taxon>
        <taxon>Pezizomycotina</taxon>
        <taxon>Eurotiomycetes</taxon>
        <taxon>Eurotiomycetidae</taxon>
        <taxon>Eurotiales</taxon>
        <taxon>Aspergillaceae</taxon>
        <taxon>Penicillium</taxon>
    </lineage>
</organism>
<feature type="region of interest" description="Disordered" evidence="6">
    <location>
        <begin position="76"/>
        <end position="100"/>
    </location>
</feature>
<evidence type="ECO:0000256" key="6">
    <source>
        <dbReference type="SAM" id="MobiDB-lite"/>
    </source>
</evidence>
<evidence type="ECO:0000256" key="2">
    <source>
        <dbReference type="ARBA" id="ARBA00009430"/>
    </source>
</evidence>
<name>A0A0A2IXZ5_PENEN</name>
<evidence type="ECO:0000256" key="3">
    <source>
        <dbReference type="ARBA" id="ARBA00022478"/>
    </source>
</evidence>
<dbReference type="PANTHER" id="PTHR14440">
    <property type="entry name" value="DNA-DIRECTED RNA POLYMERASE I SUBUNIT RPA49"/>
    <property type="match status" value="1"/>
</dbReference>
<evidence type="ECO:0000256" key="4">
    <source>
        <dbReference type="ARBA" id="ARBA00023163"/>
    </source>
</evidence>
<comment type="caution">
    <text evidence="7">The sequence shown here is derived from an EMBL/GenBank/DDBJ whole genome shotgun (WGS) entry which is preliminary data.</text>
</comment>
<dbReference type="PhylomeDB" id="A0A0A2IXZ5"/>
<comment type="similarity">
    <text evidence="2">Belongs to the eukaryotic RPA49/POLR1E RNA polymerase subunit family.</text>
</comment>
<dbReference type="VEuPathDB" id="FungiDB:PEXP_081320"/>
<gene>
    <name evidence="7" type="ORF">PEX2_044590</name>
</gene>
<dbReference type="GeneID" id="27677153"/>
<evidence type="ECO:0008006" key="9">
    <source>
        <dbReference type="Google" id="ProtNLM"/>
    </source>
</evidence>
<feature type="region of interest" description="Disordered" evidence="6">
    <location>
        <begin position="414"/>
        <end position="433"/>
    </location>
</feature>
<dbReference type="GO" id="GO:0000428">
    <property type="term" value="C:DNA-directed RNA polymerase complex"/>
    <property type="evidence" value="ECO:0007669"/>
    <property type="project" value="UniProtKB-KW"/>
</dbReference>